<dbReference type="Proteomes" id="UP000606974">
    <property type="component" value="Unassembled WGS sequence"/>
</dbReference>
<organism evidence="2 3">
    <name type="scientific">Endocarpon pusillum</name>
    <dbReference type="NCBI Taxonomy" id="364733"/>
    <lineage>
        <taxon>Eukaryota</taxon>
        <taxon>Fungi</taxon>
        <taxon>Dikarya</taxon>
        <taxon>Ascomycota</taxon>
        <taxon>Pezizomycotina</taxon>
        <taxon>Eurotiomycetes</taxon>
        <taxon>Chaetothyriomycetidae</taxon>
        <taxon>Verrucariales</taxon>
        <taxon>Verrucariaceae</taxon>
        <taxon>Endocarpon</taxon>
    </lineage>
</organism>
<gene>
    <name evidence="2" type="ORF">GJ744_011132</name>
</gene>
<dbReference type="EMBL" id="JAACFV010000078">
    <property type="protein sequence ID" value="KAF7506891.1"/>
    <property type="molecule type" value="Genomic_DNA"/>
</dbReference>
<sequence length="58" mass="6364">MPPKKLKLSPGQTQLYYEMNPSLRPASWTQALSTESQDAADSLNDGPRSLQGMSTELP</sequence>
<dbReference type="AlphaFoldDB" id="A0A8H7E4Z2"/>
<keyword evidence="3" id="KW-1185">Reference proteome</keyword>
<evidence type="ECO:0000256" key="1">
    <source>
        <dbReference type="SAM" id="MobiDB-lite"/>
    </source>
</evidence>
<evidence type="ECO:0000313" key="3">
    <source>
        <dbReference type="Proteomes" id="UP000606974"/>
    </source>
</evidence>
<accession>A0A8H7E4Z2</accession>
<protein>
    <submittedName>
        <fullName evidence="2">Uncharacterized protein</fullName>
    </submittedName>
</protein>
<name>A0A8H7E4Z2_9EURO</name>
<proteinExistence type="predicted"/>
<comment type="caution">
    <text evidence="2">The sequence shown here is derived from an EMBL/GenBank/DDBJ whole genome shotgun (WGS) entry which is preliminary data.</text>
</comment>
<feature type="compositionally biased region" description="Polar residues" evidence="1">
    <location>
        <begin position="27"/>
        <end position="39"/>
    </location>
</feature>
<reference evidence="2" key="1">
    <citation type="submission" date="2020-02" db="EMBL/GenBank/DDBJ databases">
        <authorList>
            <person name="Palmer J.M."/>
        </authorList>
    </citation>
    <scope>NUCLEOTIDE SEQUENCE</scope>
    <source>
        <strain evidence="2">EPUS1.4</strain>
        <tissue evidence="2">Thallus</tissue>
    </source>
</reference>
<evidence type="ECO:0000313" key="2">
    <source>
        <dbReference type="EMBL" id="KAF7506891.1"/>
    </source>
</evidence>
<feature type="region of interest" description="Disordered" evidence="1">
    <location>
        <begin position="27"/>
        <end position="58"/>
    </location>
</feature>